<sequence length="326" mass="35857">MKSSTFSIVALLLPLVAGNAIRGAAERAMLFYLYVLEEVWTESSEWNIATGCTGTRTGTRGQQNRCDFLEFCDHLWTPTPGNVVNSGNQPAKDANGNLFAEQDASKLAQIIMQASRGSTTRGPVYQPSPPGETWYRPKPSYTGFLAVGNVLDGYTDYYDTMRWSGGNHYLANKKLEELLKQRPPVLKGPEERAIKRALAGASNAAKYVLDLRLSDEAKWRLKATPPPDFGGQTLTQLFNGNRIVPETITASSPFASLKSWQAPSDEKTIAANFGAPPKPYATEAEARTAWQAAKNAYESQPIVQDHLRAIESAKANARWMDITFSC</sequence>
<organism evidence="2 3">
    <name type="scientific">Microdochium bolleyi</name>
    <dbReference type="NCBI Taxonomy" id="196109"/>
    <lineage>
        <taxon>Eukaryota</taxon>
        <taxon>Fungi</taxon>
        <taxon>Dikarya</taxon>
        <taxon>Ascomycota</taxon>
        <taxon>Pezizomycotina</taxon>
        <taxon>Sordariomycetes</taxon>
        <taxon>Xylariomycetidae</taxon>
        <taxon>Xylariales</taxon>
        <taxon>Microdochiaceae</taxon>
        <taxon>Microdochium</taxon>
    </lineage>
</organism>
<protein>
    <submittedName>
        <fullName evidence="2">Uncharacterized protein</fullName>
    </submittedName>
</protein>
<keyword evidence="3" id="KW-1185">Reference proteome</keyword>
<evidence type="ECO:0000313" key="2">
    <source>
        <dbReference type="EMBL" id="KXJ87031.1"/>
    </source>
</evidence>
<evidence type="ECO:0000313" key="3">
    <source>
        <dbReference type="Proteomes" id="UP000070501"/>
    </source>
</evidence>
<reference evidence="3" key="1">
    <citation type="submission" date="2016-02" db="EMBL/GenBank/DDBJ databases">
        <title>Draft genome sequence of Microdochium bolleyi, a fungal endophyte of beachgrass.</title>
        <authorList>
            <consortium name="DOE Joint Genome Institute"/>
            <person name="David A.S."/>
            <person name="May G."/>
            <person name="Haridas S."/>
            <person name="Lim J."/>
            <person name="Wang M."/>
            <person name="Labutti K."/>
            <person name="Lipzen A."/>
            <person name="Barry K."/>
            <person name="Grigoriev I.V."/>
        </authorList>
    </citation>
    <scope>NUCLEOTIDE SEQUENCE [LARGE SCALE GENOMIC DNA]</scope>
    <source>
        <strain evidence="3">J235TASD1</strain>
    </source>
</reference>
<accession>A0A136IQ27</accession>
<name>A0A136IQ27_9PEZI</name>
<dbReference type="Proteomes" id="UP000070501">
    <property type="component" value="Unassembled WGS sequence"/>
</dbReference>
<feature type="signal peptide" evidence="1">
    <location>
        <begin position="1"/>
        <end position="18"/>
    </location>
</feature>
<dbReference type="InParanoid" id="A0A136IQ27"/>
<keyword evidence="1" id="KW-0732">Signal</keyword>
<dbReference type="STRING" id="196109.A0A136IQ27"/>
<feature type="chain" id="PRO_5007292944" evidence="1">
    <location>
        <begin position="19"/>
        <end position="326"/>
    </location>
</feature>
<dbReference type="EMBL" id="KQ964264">
    <property type="protein sequence ID" value="KXJ87031.1"/>
    <property type="molecule type" value="Genomic_DNA"/>
</dbReference>
<dbReference type="AlphaFoldDB" id="A0A136IQ27"/>
<proteinExistence type="predicted"/>
<gene>
    <name evidence="2" type="ORF">Micbo1qcDRAFT_179282</name>
</gene>
<evidence type="ECO:0000256" key="1">
    <source>
        <dbReference type="SAM" id="SignalP"/>
    </source>
</evidence>
<dbReference type="OrthoDB" id="5153723at2759"/>